<gene>
    <name evidence="2" type="ORF">SAMN05192589_111145</name>
</gene>
<dbReference type="PANTHER" id="PTHR42928:SF5">
    <property type="entry name" value="BLR1237 PROTEIN"/>
    <property type="match status" value="1"/>
</dbReference>
<dbReference type="RefSeq" id="WP_245711432.1">
    <property type="nucleotide sequence ID" value="NZ_FMZC01000011.1"/>
</dbReference>
<sequence length="356" mass="37136">MRFSASSPARSTGSIASTAFTPRRRALALASVLLAAGLWNALPSAHAQSGAWPNKPVRIVVPFAPGGTTDILARAVAPELGRVFGQQFIVDNRGGAGGNIGAEIVAKSPADGYTLLMGTVGTHGINRALYNKLPYDPIKDFVPITLVAAVPNVMEINADKARSLGINSVTDFIRYAKAHPGQLNMASSGNGTSIHLAGELFKSMTGTFMLHMPYRGSGPALLDMVGGNMDVMFDNLPSSMAQIKAGKLKALAVTSAHRSPALPDVPTVEEVGGPELKGYEASSWFGLLAPAGTPPDIVARIQQETAKALATPAVKERMLAQGAIPGGNSPADFAKHIDSEHKKWAQVVKASGAKVD</sequence>
<dbReference type="Gene3D" id="3.40.190.150">
    <property type="entry name" value="Bordetella uptake gene, domain 1"/>
    <property type="match status" value="1"/>
</dbReference>
<dbReference type="STRING" id="187868.SAMN05192589_111145"/>
<dbReference type="SUPFAM" id="SSF53850">
    <property type="entry name" value="Periplasmic binding protein-like II"/>
    <property type="match status" value="1"/>
</dbReference>
<dbReference type="EMBL" id="FMZC01000011">
    <property type="protein sequence ID" value="SDE03803.1"/>
    <property type="molecule type" value="Genomic_DNA"/>
</dbReference>
<accession>A0A1G6ZN44</accession>
<dbReference type="PANTHER" id="PTHR42928">
    <property type="entry name" value="TRICARBOXYLATE-BINDING PROTEIN"/>
    <property type="match status" value="1"/>
</dbReference>
<comment type="similarity">
    <text evidence="1">Belongs to the UPF0065 (bug) family.</text>
</comment>
<protein>
    <submittedName>
        <fullName evidence="2">Tripartite-type tricarboxylate transporter, receptor component TctC</fullName>
    </submittedName>
</protein>
<dbReference type="CDD" id="cd13578">
    <property type="entry name" value="PBP2_Bug27"/>
    <property type="match status" value="1"/>
</dbReference>
<proteinExistence type="inferred from homology"/>
<keyword evidence="2" id="KW-0675">Receptor</keyword>
<dbReference type="Gene3D" id="3.40.190.10">
    <property type="entry name" value="Periplasmic binding protein-like II"/>
    <property type="match status" value="1"/>
</dbReference>
<dbReference type="Pfam" id="PF03401">
    <property type="entry name" value="TctC"/>
    <property type="match status" value="1"/>
</dbReference>
<evidence type="ECO:0000313" key="2">
    <source>
        <dbReference type="EMBL" id="SDE03803.1"/>
    </source>
</evidence>
<evidence type="ECO:0000313" key="3">
    <source>
        <dbReference type="Proteomes" id="UP000198781"/>
    </source>
</evidence>
<keyword evidence="3" id="KW-1185">Reference proteome</keyword>
<name>A0A1G6ZN44_9BURK</name>
<dbReference type="AlphaFoldDB" id="A0A1G6ZN44"/>
<dbReference type="PIRSF" id="PIRSF017082">
    <property type="entry name" value="YflP"/>
    <property type="match status" value="1"/>
</dbReference>
<evidence type="ECO:0000256" key="1">
    <source>
        <dbReference type="ARBA" id="ARBA00006987"/>
    </source>
</evidence>
<dbReference type="Proteomes" id="UP000198781">
    <property type="component" value="Unassembled WGS sequence"/>
</dbReference>
<dbReference type="InterPro" id="IPR042100">
    <property type="entry name" value="Bug_dom1"/>
</dbReference>
<organism evidence="2 3">
    <name type="scientific">Paracidovorax valerianellae</name>
    <dbReference type="NCBI Taxonomy" id="187868"/>
    <lineage>
        <taxon>Bacteria</taxon>
        <taxon>Pseudomonadati</taxon>
        <taxon>Pseudomonadota</taxon>
        <taxon>Betaproteobacteria</taxon>
        <taxon>Burkholderiales</taxon>
        <taxon>Comamonadaceae</taxon>
        <taxon>Paracidovorax</taxon>
    </lineage>
</organism>
<dbReference type="InterPro" id="IPR005064">
    <property type="entry name" value="BUG"/>
</dbReference>
<reference evidence="2 3" key="1">
    <citation type="submission" date="2016-10" db="EMBL/GenBank/DDBJ databases">
        <authorList>
            <person name="de Groot N.N."/>
        </authorList>
    </citation>
    <scope>NUCLEOTIDE SEQUENCE [LARGE SCALE GENOMIC DNA]</scope>
    <source>
        <strain evidence="2 3">DSM 16619</strain>
    </source>
</reference>